<dbReference type="AlphaFoldDB" id="A0A9D5GW05"/>
<dbReference type="Gramene" id="Psat01G0203700-T1">
    <property type="protein sequence ID" value="KAI5443223.1"/>
    <property type="gene ID" value="KIW84_012037"/>
</dbReference>
<protein>
    <recommendedName>
        <fullName evidence="2">Mei2-like C-terminal RNA recognition motif domain-containing protein</fullName>
    </recommendedName>
</protein>
<name>A0A9D5GW05_PEA</name>
<dbReference type="Proteomes" id="UP001058974">
    <property type="component" value="Chromosome 1"/>
</dbReference>
<proteinExistence type="predicted"/>
<dbReference type="PANTHER" id="PTHR23189">
    <property type="entry name" value="RNA RECOGNITION MOTIF-CONTAINING"/>
    <property type="match status" value="1"/>
</dbReference>
<dbReference type="EMBL" id="JAMSHJ010000001">
    <property type="protein sequence ID" value="KAI5443223.1"/>
    <property type="molecule type" value="Genomic_DNA"/>
</dbReference>
<keyword evidence="1" id="KW-0694">RNA-binding</keyword>
<dbReference type="Pfam" id="PF04059">
    <property type="entry name" value="RRM_2"/>
    <property type="match status" value="1"/>
</dbReference>
<reference evidence="3 4" key="1">
    <citation type="journal article" date="2022" name="Nat. Genet.">
        <title>Improved pea reference genome and pan-genome highlight genomic features and evolutionary characteristics.</title>
        <authorList>
            <person name="Yang T."/>
            <person name="Liu R."/>
            <person name="Luo Y."/>
            <person name="Hu S."/>
            <person name="Wang D."/>
            <person name="Wang C."/>
            <person name="Pandey M.K."/>
            <person name="Ge S."/>
            <person name="Xu Q."/>
            <person name="Li N."/>
            <person name="Li G."/>
            <person name="Huang Y."/>
            <person name="Saxena R.K."/>
            <person name="Ji Y."/>
            <person name="Li M."/>
            <person name="Yan X."/>
            <person name="He Y."/>
            <person name="Liu Y."/>
            <person name="Wang X."/>
            <person name="Xiang C."/>
            <person name="Varshney R.K."/>
            <person name="Ding H."/>
            <person name="Gao S."/>
            <person name="Zong X."/>
        </authorList>
    </citation>
    <scope>NUCLEOTIDE SEQUENCE [LARGE SCALE GENOMIC DNA]</scope>
    <source>
        <strain evidence="3 4">cv. Zhongwan 6</strain>
    </source>
</reference>
<organism evidence="3 4">
    <name type="scientific">Pisum sativum</name>
    <name type="common">Garden pea</name>
    <name type="synonym">Lathyrus oleraceus</name>
    <dbReference type="NCBI Taxonomy" id="3888"/>
    <lineage>
        <taxon>Eukaryota</taxon>
        <taxon>Viridiplantae</taxon>
        <taxon>Streptophyta</taxon>
        <taxon>Embryophyta</taxon>
        <taxon>Tracheophyta</taxon>
        <taxon>Spermatophyta</taxon>
        <taxon>Magnoliopsida</taxon>
        <taxon>eudicotyledons</taxon>
        <taxon>Gunneridae</taxon>
        <taxon>Pentapetalae</taxon>
        <taxon>rosids</taxon>
        <taxon>fabids</taxon>
        <taxon>Fabales</taxon>
        <taxon>Fabaceae</taxon>
        <taxon>Papilionoideae</taxon>
        <taxon>50 kb inversion clade</taxon>
        <taxon>NPAAA clade</taxon>
        <taxon>Hologalegina</taxon>
        <taxon>IRL clade</taxon>
        <taxon>Fabeae</taxon>
        <taxon>Lathyrus</taxon>
    </lineage>
</organism>
<feature type="domain" description="Mei2-like C-terminal RNA recognition motif" evidence="2">
    <location>
        <begin position="113"/>
        <end position="156"/>
    </location>
</feature>
<gene>
    <name evidence="3" type="ORF">KIW84_012037</name>
</gene>
<accession>A0A9D5GW05</accession>
<keyword evidence="4" id="KW-1185">Reference proteome</keyword>
<evidence type="ECO:0000259" key="2">
    <source>
        <dbReference type="Pfam" id="PF04059"/>
    </source>
</evidence>
<evidence type="ECO:0000256" key="1">
    <source>
        <dbReference type="ARBA" id="ARBA00022884"/>
    </source>
</evidence>
<comment type="caution">
    <text evidence="3">The sequence shown here is derived from an EMBL/GenBank/DDBJ whole genome shotgun (WGS) entry which is preliminary data.</text>
</comment>
<evidence type="ECO:0000313" key="3">
    <source>
        <dbReference type="EMBL" id="KAI5443223.1"/>
    </source>
</evidence>
<evidence type="ECO:0000313" key="4">
    <source>
        <dbReference type="Proteomes" id="UP001058974"/>
    </source>
</evidence>
<dbReference type="InterPro" id="IPR007201">
    <property type="entry name" value="Mei2-like_Rrm_C"/>
</dbReference>
<sequence length="174" mass="20491">MLTIDLPTNNHLIQSPPIWHRRFSYPAESMTPHCVNFVPHNMLPHFGLIFHNQRSMVVHERHHMINLVDTTYKCVRSRRNVGTSNSVDLKLYELDTDCIKRGEDNRRKLMIKNIPNKNKGNVGYAFINMVDPSFIVPFYKVFNEIKWEKFNSEKAAPHRESQTSFFNPQIPNRV</sequence>
<dbReference type="GO" id="GO:0003723">
    <property type="term" value="F:RNA binding"/>
    <property type="evidence" value="ECO:0007669"/>
    <property type="project" value="UniProtKB-KW"/>
</dbReference>